<accession>A0A0K2V1T6</accession>
<proteinExistence type="predicted"/>
<feature type="non-terminal residue" evidence="1">
    <location>
        <position position="30"/>
    </location>
</feature>
<dbReference type="EMBL" id="HACA01027078">
    <property type="protein sequence ID" value="CDW44439.1"/>
    <property type="molecule type" value="Transcribed_RNA"/>
</dbReference>
<evidence type="ECO:0000313" key="1">
    <source>
        <dbReference type="EMBL" id="CDW44439.1"/>
    </source>
</evidence>
<sequence length="30" mass="3706">MLRKMDKISVHFLLQSHFHFSPDHSFEMIF</sequence>
<protein>
    <submittedName>
        <fullName evidence="1">Uncharacterized protein</fullName>
    </submittedName>
</protein>
<name>A0A0K2V1T6_LEPSM</name>
<dbReference type="AlphaFoldDB" id="A0A0K2V1T6"/>
<reference evidence="1" key="1">
    <citation type="submission" date="2014-05" db="EMBL/GenBank/DDBJ databases">
        <authorList>
            <person name="Chronopoulou M."/>
        </authorList>
    </citation>
    <scope>NUCLEOTIDE SEQUENCE</scope>
    <source>
        <tissue evidence="1">Whole organism</tissue>
    </source>
</reference>
<organism evidence="1">
    <name type="scientific">Lepeophtheirus salmonis</name>
    <name type="common">Salmon louse</name>
    <name type="synonym">Caligus salmonis</name>
    <dbReference type="NCBI Taxonomy" id="72036"/>
    <lineage>
        <taxon>Eukaryota</taxon>
        <taxon>Metazoa</taxon>
        <taxon>Ecdysozoa</taxon>
        <taxon>Arthropoda</taxon>
        <taxon>Crustacea</taxon>
        <taxon>Multicrustacea</taxon>
        <taxon>Hexanauplia</taxon>
        <taxon>Copepoda</taxon>
        <taxon>Siphonostomatoida</taxon>
        <taxon>Caligidae</taxon>
        <taxon>Lepeophtheirus</taxon>
    </lineage>
</organism>